<keyword evidence="2" id="KW-0732">Signal</keyword>
<keyword evidence="1" id="KW-0472">Membrane</keyword>
<feature type="chain" id="PRO_5003627341" description="Flagellar M-ring C-terminal domain-containing protein" evidence="2">
    <location>
        <begin position="36"/>
        <end position="308"/>
    </location>
</feature>
<evidence type="ECO:0000313" key="4">
    <source>
        <dbReference type="EMBL" id="BAL88101.1"/>
    </source>
</evidence>
<evidence type="ECO:0000256" key="2">
    <source>
        <dbReference type="SAM" id="SignalP"/>
    </source>
</evidence>
<feature type="transmembrane region" description="Helical" evidence="1">
    <location>
        <begin position="215"/>
        <end position="235"/>
    </location>
</feature>
<gene>
    <name evidence="4" type="ordered locus">AMIS_28810</name>
</gene>
<dbReference type="RefSeq" id="WP_014442996.1">
    <property type="nucleotide sequence ID" value="NC_017093.1"/>
</dbReference>
<organism evidence="4 5">
    <name type="scientific">Actinoplanes missouriensis (strain ATCC 14538 / DSM 43046 / CBS 188.64 / JCM 3121 / NBRC 102363 / NCIMB 12654 / NRRL B-3342 / UNCC 431)</name>
    <dbReference type="NCBI Taxonomy" id="512565"/>
    <lineage>
        <taxon>Bacteria</taxon>
        <taxon>Bacillati</taxon>
        <taxon>Actinomycetota</taxon>
        <taxon>Actinomycetes</taxon>
        <taxon>Micromonosporales</taxon>
        <taxon>Micromonosporaceae</taxon>
        <taxon>Actinoplanes</taxon>
    </lineage>
</organism>
<dbReference type="PANTHER" id="PTHR30046">
    <property type="entry name" value="FLAGELLAR M-RING PROTEIN"/>
    <property type="match status" value="1"/>
</dbReference>
<keyword evidence="1" id="KW-0812">Transmembrane</keyword>
<reference evidence="4 5" key="1">
    <citation type="submission" date="2012-02" db="EMBL/GenBank/DDBJ databases">
        <title>Complete genome sequence of Actinoplanes missouriensis 431 (= NBRC 102363).</title>
        <authorList>
            <person name="Ohnishi Y."/>
            <person name="Ishikawa J."/>
            <person name="Sekine M."/>
            <person name="Hosoyama A."/>
            <person name="Harada T."/>
            <person name="Narita H."/>
            <person name="Hata T."/>
            <person name="Konno Y."/>
            <person name="Tutikane K."/>
            <person name="Fujita N."/>
            <person name="Horinouchi S."/>
            <person name="Hayakawa M."/>
        </authorList>
    </citation>
    <scope>NUCLEOTIDE SEQUENCE [LARGE SCALE GENOMIC DNA]</scope>
    <source>
        <strain evidence="5">ATCC 14538 / DSM 43046 / CBS 188.64 / JCM 3121 / NBRC 102363 / NCIMB 12654 / NRRL B-3342 / UNCC 431</strain>
    </source>
</reference>
<dbReference type="EMBL" id="AP012319">
    <property type="protein sequence ID" value="BAL88101.1"/>
    <property type="molecule type" value="Genomic_DNA"/>
</dbReference>
<sequence length="308" mass="32265">MQNSPATARAGRPVAALLALTLAACMVGSAVPAYAESPVSQRPATARPALGADAASVAFQQRLDSSLQRMLDAVLGPGRSAVTTSVELNLDQVVTSSTTHAWDPATGALSERISARSYTAGNGGTRYESSTESRVTALDELRETRRQAPGDVVRLSVAVLVDDTAAAKVDLAQVRELVSVAAGADAGRGDRVTVTAMPMHTEAAAVAQPETESHAALLIAGALLLLAGVMLLAALRWRRRRSRAVPVQADWREPLRVESQLQPSPVAATAVAPISAAPHRDDRERQRAIQAMDPAQAAQQLRGWIGPG</sequence>
<dbReference type="Pfam" id="PF08345">
    <property type="entry name" value="YscJ_FliF_C"/>
    <property type="match status" value="1"/>
</dbReference>
<feature type="domain" description="Flagellar M-ring C-terminal" evidence="3">
    <location>
        <begin position="71"/>
        <end position="198"/>
    </location>
</feature>
<dbReference type="HOGENOM" id="CLU_902044_0_0_11"/>
<dbReference type="STRING" id="512565.AMIS_28810"/>
<dbReference type="OrthoDB" id="3298421at2"/>
<accession>I0H514</accession>
<evidence type="ECO:0000256" key="1">
    <source>
        <dbReference type="SAM" id="Phobius"/>
    </source>
</evidence>
<name>I0H514_ACTM4</name>
<keyword evidence="1" id="KW-1133">Transmembrane helix</keyword>
<dbReference type="eggNOG" id="COG1766">
    <property type="taxonomic scope" value="Bacteria"/>
</dbReference>
<evidence type="ECO:0000313" key="5">
    <source>
        <dbReference type="Proteomes" id="UP000007882"/>
    </source>
</evidence>
<dbReference type="PANTHER" id="PTHR30046:SF0">
    <property type="entry name" value="FLAGELLAR M-RING PROTEIN"/>
    <property type="match status" value="1"/>
</dbReference>
<feature type="signal peptide" evidence="2">
    <location>
        <begin position="1"/>
        <end position="35"/>
    </location>
</feature>
<keyword evidence="5" id="KW-1185">Reference proteome</keyword>
<dbReference type="InterPro" id="IPR043427">
    <property type="entry name" value="YscJ/FliF"/>
</dbReference>
<dbReference type="AlphaFoldDB" id="I0H514"/>
<protein>
    <recommendedName>
        <fullName evidence="3">Flagellar M-ring C-terminal domain-containing protein</fullName>
    </recommendedName>
</protein>
<dbReference type="PATRIC" id="fig|512565.3.peg.2882"/>
<dbReference type="Proteomes" id="UP000007882">
    <property type="component" value="Chromosome"/>
</dbReference>
<dbReference type="InterPro" id="IPR013556">
    <property type="entry name" value="Flag_M-ring_C"/>
</dbReference>
<dbReference type="KEGG" id="ams:AMIS_28810"/>
<proteinExistence type="predicted"/>
<evidence type="ECO:0000259" key="3">
    <source>
        <dbReference type="Pfam" id="PF08345"/>
    </source>
</evidence>